<evidence type="ECO:0000313" key="2">
    <source>
        <dbReference type="EMBL" id="WLD58023.1"/>
    </source>
</evidence>
<reference evidence="2" key="1">
    <citation type="submission" date="2022-07" db="EMBL/GenBank/DDBJ databases">
        <title>Complete genome sequence of Salinispirillum sp. LH10-3-1 capable of multiple carbohydrate inversion isolated from a soda lake.</title>
        <authorList>
            <person name="Liu J."/>
            <person name="Zhai Y."/>
            <person name="Zhang H."/>
            <person name="Yang H."/>
            <person name="Qu J."/>
            <person name="Li J."/>
        </authorList>
    </citation>
    <scope>NUCLEOTIDE SEQUENCE</scope>
    <source>
        <strain evidence="2">LH 10-3-1</strain>
    </source>
</reference>
<organism evidence="2">
    <name type="scientific">Salinispirillum sp. LH 10-3-1</name>
    <dbReference type="NCBI Taxonomy" id="2952525"/>
    <lineage>
        <taxon>Bacteria</taxon>
        <taxon>Pseudomonadati</taxon>
        <taxon>Pseudomonadota</taxon>
        <taxon>Gammaproteobacteria</taxon>
        <taxon>Oceanospirillales</taxon>
        <taxon>Saccharospirillaceae</taxon>
        <taxon>Salinispirillum</taxon>
    </lineage>
</organism>
<protein>
    <submittedName>
        <fullName evidence="2">Uncharacterized protein</fullName>
    </submittedName>
</protein>
<accession>A0AB38YF72</accession>
<proteinExistence type="predicted"/>
<dbReference type="RefSeq" id="WP_304995307.1">
    <property type="nucleotide sequence ID" value="NZ_CP101717.1"/>
</dbReference>
<name>A0AB38YF72_9GAMM</name>
<evidence type="ECO:0000256" key="1">
    <source>
        <dbReference type="SAM" id="MobiDB-lite"/>
    </source>
</evidence>
<dbReference type="EMBL" id="CP101717">
    <property type="protein sequence ID" value="WLD58023.1"/>
    <property type="molecule type" value="Genomic_DNA"/>
</dbReference>
<gene>
    <name evidence="2" type="ORF">NFC81_15115</name>
</gene>
<sequence>MKALNVQQVEQVNGGNRILKEVAKETGRAIATSAVGKAVGRWYEKQKSGSKHPRPGTSRVDQKEREDSYRNTMRELRGY</sequence>
<feature type="region of interest" description="Disordered" evidence="1">
    <location>
        <begin position="43"/>
        <end position="79"/>
    </location>
</feature>
<dbReference type="AlphaFoldDB" id="A0AB38YF72"/>
<feature type="compositionally biased region" description="Basic and acidic residues" evidence="1">
    <location>
        <begin position="60"/>
        <end position="79"/>
    </location>
</feature>